<dbReference type="Pfam" id="PF02517">
    <property type="entry name" value="Rce1-like"/>
    <property type="match status" value="1"/>
</dbReference>
<dbReference type="EMBL" id="MIEK01000049">
    <property type="protein sequence ID" value="OEH81367.1"/>
    <property type="molecule type" value="Genomic_DNA"/>
</dbReference>
<dbReference type="AlphaFoldDB" id="A0A1E5KTZ7"/>
<evidence type="ECO:0000256" key="1">
    <source>
        <dbReference type="ARBA" id="ARBA00009067"/>
    </source>
</evidence>
<dbReference type="RefSeq" id="WP_069699662.1">
    <property type="nucleotide sequence ID" value="NZ_JAGGMA010000008.1"/>
</dbReference>
<proteinExistence type="inferred from homology"/>
<keyword evidence="2" id="KW-0812">Transmembrane</keyword>
<feature type="transmembrane region" description="Helical" evidence="2">
    <location>
        <begin position="122"/>
        <end position="139"/>
    </location>
</feature>
<name>A0A1E5KTZ7_9ENTE</name>
<feature type="transmembrane region" description="Helical" evidence="2">
    <location>
        <begin position="51"/>
        <end position="74"/>
    </location>
</feature>
<feature type="transmembrane region" description="Helical" evidence="2">
    <location>
        <begin position="175"/>
        <end position="192"/>
    </location>
</feature>
<sequence>MKKTNLTDLCANILILSAYSIVPLIVLGLAVVIITNFFLGGITTDINKTDGLLQMFVGYSLPMIFVLVIIPFLFEVKIRKHSLFDLGLVFKKNKISIIVMAVLTLLSFLISIYFVGINDSEGIAIIVSFIVVALTEEFYSRGVLYSEIERMWGRQTAVLLSSFIFAFLFHSNSEFVVNLLFRLPIALLLGILRKKTNSIYIGSAVHYIYNIIVNL</sequence>
<evidence type="ECO:0000256" key="2">
    <source>
        <dbReference type="SAM" id="Phobius"/>
    </source>
</evidence>
<dbReference type="InterPro" id="IPR003675">
    <property type="entry name" value="Rce1/LyrA-like_dom"/>
</dbReference>
<evidence type="ECO:0000313" key="4">
    <source>
        <dbReference type="EMBL" id="OEH81367.1"/>
    </source>
</evidence>
<gene>
    <name evidence="4" type="ORF">BCR26_16785</name>
</gene>
<feature type="domain" description="CAAX prenyl protease 2/Lysostaphin resistance protein A-like" evidence="3">
    <location>
        <begin position="123"/>
        <end position="212"/>
    </location>
</feature>
<keyword evidence="2" id="KW-0472">Membrane</keyword>
<keyword evidence="5" id="KW-1185">Reference proteome</keyword>
<comment type="caution">
    <text evidence="4">The sequence shown here is derived from an EMBL/GenBank/DDBJ whole genome shotgun (WGS) entry which is preliminary data.</text>
</comment>
<comment type="similarity">
    <text evidence="1">Belongs to the UPF0177 family.</text>
</comment>
<organism evidence="4 5">
    <name type="scientific">Enterococcus rivorum</name>
    <dbReference type="NCBI Taxonomy" id="762845"/>
    <lineage>
        <taxon>Bacteria</taxon>
        <taxon>Bacillati</taxon>
        <taxon>Bacillota</taxon>
        <taxon>Bacilli</taxon>
        <taxon>Lactobacillales</taxon>
        <taxon>Enterococcaceae</taxon>
        <taxon>Enterococcus</taxon>
    </lineage>
</organism>
<evidence type="ECO:0000313" key="5">
    <source>
        <dbReference type="Proteomes" id="UP000095256"/>
    </source>
</evidence>
<feature type="transmembrane region" description="Helical" evidence="2">
    <location>
        <begin position="151"/>
        <end position="169"/>
    </location>
</feature>
<feature type="transmembrane region" description="Helical" evidence="2">
    <location>
        <begin position="12"/>
        <end position="39"/>
    </location>
</feature>
<keyword evidence="2" id="KW-1133">Transmembrane helix</keyword>
<reference evidence="4 5" key="1">
    <citation type="submission" date="2016-09" db="EMBL/GenBank/DDBJ databases">
        <authorList>
            <person name="Capua I."/>
            <person name="De Benedictis P."/>
            <person name="Joannis T."/>
            <person name="Lombin L.H."/>
            <person name="Cattoli G."/>
        </authorList>
    </citation>
    <scope>NUCLEOTIDE SEQUENCE [LARGE SCALE GENOMIC DNA]</scope>
    <source>
        <strain evidence="4 5">LMG 25899</strain>
    </source>
</reference>
<evidence type="ECO:0000259" key="3">
    <source>
        <dbReference type="Pfam" id="PF02517"/>
    </source>
</evidence>
<accession>A0A1E5KTZ7</accession>
<feature type="transmembrane region" description="Helical" evidence="2">
    <location>
        <begin position="95"/>
        <end position="116"/>
    </location>
</feature>
<dbReference type="Proteomes" id="UP000095256">
    <property type="component" value="Unassembled WGS sequence"/>
</dbReference>
<dbReference type="GO" id="GO:0080120">
    <property type="term" value="P:CAAX-box protein maturation"/>
    <property type="evidence" value="ECO:0007669"/>
    <property type="project" value="UniProtKB-ARBA"/>
</dbReference>
<dbReference type="STRING" id="762845.BCR26_16785"/>
<protein>
    <recommendedName>
        <fullName evidence="3">CAAX prenyl protease 2/Lysostaphin resistance protein A-like domain-containing protein</fullName>
    </recommendedName>
</protein>
<dbReference type="GO" id="GO:0004175">
    <property type="term" value="F:endopeptidase activity"/>
    <property type="evidence" value="ECO:0007669"/>
    <property type="project" value="UniProtKB-ARBA"/>
</dbReference>